<dbReference type="EMBL" id="CP104013">
    <property type="protein sequence ID" value="UYP46395.1"/>
    <property type="molecule type" value="Genomic_DNA"/>
</dbReference>
<evidence type="ECO:0000256" key="1">
    <source>
        <dbReference type="SAM" id="Phobius"/>
    </source>
</evidence>
<sequence length="346" mass="41270">MNQKKINKNDILKILGEYEEKVSTFKSEIPGTRIINGIIFCMILILGSFDENEQGLIIWTFVIIIFLRILISYWISKKELPYNVEDTEKNYEFLSDFLDYFDKKNTKDTKQTIEREIQILKYSTSFLRKDKNHNILFFSTLFSIFISIGTIAFGYYAVIKTQDHYLLFVYISLIVFVLVNICAVFRNYFTFCFNNLENAKNLILLRVYEKENDLVEEYRQIFTQKIPSEEIVETIKQNNGKWIELYYGTGFDKEELNEISIDLHDEIFSLEKLHEWKAIFGKVKTWYIYHFNSKQNQEPDQVVEELKNFIDGIENAMEKRKYRKETSKWRIELVLSILAIVIAILF</sequence>
<feature type="transmembrane region" description="Helical" evidence="1">
    <location>
        <begin position="165"/>
        <end position="185"/>
    </location>
</feature>
<keyword evidence="3" id="KW-1185">Reference proteome</keyword>
<evidence type="ECO:0008006" key="4">
    <source>
        <dbReference type="Google" id="ProtNLM"/>
    </source>
</evidence>
<dbReference type="Proteomes" id="UP001208689">
    <property type="component" value="Chromosome"/>
</dbReference>
<reference evidence="2" key="1">
    <citation type="submission" date="2022-09" db="EMBL/GenBank/DDBJ databases">
        <title>Actin cytoskeleton and complex cell architecture in an #Asgard archaeon.</title>
        <authorList>
            <person name="Ponce Toledo R.I."/>
            <person name="Schleper C."/>
            <person name="Rodrigues Oliveira T."/>
            <person name="Wollweber F."/>
            <person name="Xu J."/>
            <person name="Rittmann S."/>
            <person name="Klingl A."/>
            <person name="Pilhofer M."/>
        </authorList>
    </citation>
    <scope>NUCLEOTIDE SEQUENCE</scope>
    <source>
        <strain evidence="2">B-35</strain>
    </source>
</reference>
<feature type="transmembrane region" description="Helical" evidence="1">
    <location>
        <begin position="31"/>
        <end position="49"/>
    </location>
</feature>
<keyword evidence="1" id="KW-1133">Transmembrane helix</keyword>
<evidence type="ECO:0000313" key="3">
    <source>
        <dbReference type="Proteomes" id="UP001208689"/>
    </source>
</evidence>
<gene>
    <name evidence="2" type="ORF">NEF87_002680</name>
</gene>
<protein>
    <recommendedName>
        <fullName evidence="4">DUF2207 domain-containing protein</fullName>
    </recommendedName>
</protein>
<proteinExistence type="predicted"/>
<accession>A0ABY6HSA4</accession>
<feature type="transmembrane region" description="Helical" evidence="1">
    <location>
        <begin position="329"/>
        <end position="345"/>
    </location>
</feature>
<name>A0ABY6HSA4_9ARCH</name>
<evidence type="ECO:0000313" key="2">
    <source>
        <dbReference type="EMBL" id="UYP46395.1"/>
    </source>
</evidence>
<organism evidence="2 3">
    <name type="scientific">Candidatus Lokiarchaeum ossiferum</name>
    <dbReference type="NCBI Taxonomy" id="2951803"/>
    <lineage>
        <taxon>Archaea</taxon>
        <taxon>Promethearchaeati</taxon>
        <taxon>Promethearchaeota</taxon>
        <taxon>Promethearchaeia</taxon>
        <taxon>Promethearchaeales</taxon>
        <taxon>Promethearchaeaceae</taxon>
        <taxon>Candidatus Lokiarchaeum</taxon>
    </lineage>
</organism>
<feature type="transmembrane region" description="Helical" evidence="1">
    <location>
        <begin position="135"/>
        <end position="159"/>
    </location>
</feature>
<keyword evidence="1" id="KW-0812">Transmembrane</keyword>
<feature type="transmembrane region" description="Helical" evidence="1">
    <location>
        <begin position="55"/>
        <end position="75"/>
    </location>
</feature>
<keyword evidence="1" id="KW-0472">Membrane</keyword>